<evidence type="ECO:0000313" key="7">
    <source>
        <dbReference type="EMBL" id="WWD16939.1"/>
    </source>
</evidence>
<feature type="domain" description="PA14" evidence="6">
    <location>
        <begin position="432"/>
        <end position="570"/>
    </location>
</feature>
<dbReference type="Pfam" id="PF00933">
    <property type="entry name" value="Glyco_hydro_3"/>
    <property type="match status" value="1"/>
</dbReference>
<reference evidence="7" key="2">
    <citation type="submission" date="2024-01" db="EMBL/GenBank/DDBJ databases">
        <title>Comparative genomics of Cryptococcus and Kwoniella reveals pathogenesis evolution and contrasting modes of karyotype evolution via chromosome fusion or intercentromeric recombination.</title>
        <authorList>
            <person name="Coelho M.A."/>
            <person name="David-Palma M."/>
            <person name="Shea T."/>
            <person name="Bowers K."/>
            <person name="McGinley-Smith S."/>
            <person name="Mohammad A.W."/>
            <person name="Gnirke A."/>
            <person name="Yurkov A.M."/>
            <person name="Nowrousian M."/>
            <person name="Sun S."/>
            <person name="Cuomo C.A."/>
            <person name="Heitman J."/>
        </authorList>
    </citation>
    <scope>NUCLEOTIDE SEQUENCE</scope>
    <source>
        <strain evidence="7">CBS 12478</strain>
    </source>
</reference>
<evidence type="ECO:0000256" key="2">
    <source>
        <dbReference type="ARBA" id="ARBA00005336"/>
    </source>
</evidence>
<organism evidence="7 8">
    <name type="scientific">Kwoniella shandongensis</name>
    <dbReference type="NCBI Taxonomy" id="1734106"/>
    <lineage>
        <taxon>Eukaryota</taxon>
        <taxon>Fungi</taxon>
        <taxon>Dikarya</taxon>
        <taxon>Basidiomycota</taxon>
        <taxon>Agaricomycotina</taxon>
        <taxon>Tremellomycetes</taxon>
        <taxon>Tremellales</taxon>
        <taxon>Cryptococcaceae</taxon>
        <taxon>Kwoniella</taxon>
    </lineage>
</organism>
<evidence type="ECO:0000259" key="6">
    <source>
        <dbReference type="PROSITE" id="PS51820"/>
    </source>
</evidence>
<dbReference type="SMART" id="SM01217">
    <property type="entry name" value="Fn3_like"/>
    <property type="match status" value="1"/>
</dbReference>
<dbReference type="InterPro" id="IPR011658">
    <property type="entry name" value="PA14_dom"/>
</dbReference>
<proteinExistence type="inferred from homology"/>
<dbReference type="InterPro" id="IPR002772">
    <property type="entry name" value="Glyco_hydro_3_C"/>
</dbReference>
<dbReference type="InterPro" id="IPR036962">
    <property type="entry name" value="Glyco_hydro_3_N_sf"/>
</dbReference>
<dbReference type="Pfam" id="PF07691">
    <property type="entry name" value="PA14"/>
    <property type="match status" value="1"/>
</dbReference>
<reference evidence="7" key="1">
    <citation type="submission" date="2017-08" db="EMBL/GenBank/DDBJ databases">
        <authorList>
            <person name="Cuomo C."/>
            <person name="Billmyre B."/>
            <person name="Heitman J."/>
        </authorList>
    </citation>
    <scope>NUCLEOTIDE SEQUENCE</scope>
    <source>
        <strain evidence="7">CBS 12478</strain>
    </source>
</reference>
<evidence type="ECO:0000256" key="5">
    <source>
        <dbReference type="ARBA" id="ARBA00023295"/>
    </source>
</evidence>
<accession>A0AAJ8LFN9</accession>
<dbReference type="Gene3D" id="3.20.20.300">
    <property type="entry name" value="Glycoside hydrolase, family 3, N-terminal domain"/>
    <property type="match status" value="1"/>
</dbReference>
<dbReference type="InterPro" id="IPR001764">
    <property type="entry name" value="Glyco_hydro_3_N"/>
</dbReference>
<dbReference type="InterPro" id="IPR037524">
    <property type="entry name" value="PA14/GLEYA"/>
</dbReference>
<dbReference type="SUPFAM" id="SSF52279">
    <property type="entry name" value="Beta-D-glucan exohydrolase, C-terminal domain"/>
    <property type="match status" value="1"/>
</dbReference>
<dbReference type="Pfam" id="PF01915">
    <property type="entry name" value="Glyco_hydro_3_C"/>
    <property type="match status" value="1"/>
</dbReference>
<evidence type="ECO:0000256" key="3">
    <source>
        <dbReference type="ARBA" id="ARBA00012744"/>
    </source>
</evidence>
<dbReference type="InterPro" id="IPR036881">
    <property type="entry name" value="Glyco_hydro_3_C_sf"/>
</dbReference>
<evidence type="ECO:0000313" key="8">
    <source>
        <dbReference type="Proteomes" id="UP000322225"/>
    </source>
</evidence>
<dbReference type="Gene3D" id="2.60.40.10">
    <property type="entry name" value="Immunoglobulins"/>
    <property type="match status" value="1"/>
</dbReference>
<gene>
    <name evidence="7" type="ORF">CI109_101371</name>
</gene>
<protein>
    <recommendedName>
        <fullName evidence="3">beta-glucosidase</fullName>
        <ecNumber evidence="3">3.2.1.21</ecNumber>
    </recommendedName>
</protein>
<keyword evidence="4" id="KW-0378">Hydrolase</keyword>
<sequence length="847" mass="92096">MSDRIALLMSNMTLHDKFKMVEGAAGLENHGVGAAINPCIGLIKVSERLGIPNLCMGDGPSGVSNGLGNVTTFPAPIVVASSWDPDLMYDYAKAIAREHHDKGHNVALTPTINIQRAPLWGRNAESFSEDPFLTAELAVASVKGTQSENILASPKHFAAYNQETNRFGDAPKWSAANVIVSNRTLQEVYFPAFKAVVERARPGSIMTSYNKVNGYHASENKAILGDLFSWGFDDGFTVTDWYFGHRSTLESALAGQTMSMPGGKSDFGFDDFFSEKALSLVLRNGSLPQAVLDDMVRRVITPMFVHGLVDDHDLGDVNVDVRRQEHHDLSVKIVEEGDLDPGTILLKNDDAVLPLSSNVKKIAVVGPGGDYGALVSERYGGFVGSPNLNETLVTPLQGIRHRAGQEVEVVFAQAIPALEAYEPIPDSAFVSAKGSALRTTVFNNSNWSGATLFEDQVRNISQAFALDLNLTAVSPISAVHEGKLTPQDTGYHDFAIYAGGYAKLFIDNEEVVWLRKQGFVNYATGQAHLSASVPVKFRIEYSSAPAITSKGLRIAWSTPRMKTTLLEEALVAVKDADVAVVFVGNILSEGGDGTSLALPTTEDDLVQAIAQVNPNVVVVAQTNNPFLMPWLDQVKTVLIQWYAGEGVGTALARILFGDINPSGKLAMTFPPSDSVGPCSLTKSFPGSEADLISDYADVFYDEDLLVGYKWYDEHSVEPLFPFGHGMSYTTIEIANQQVLGSRSDGTIEISLDLYNTGLREGKEVVQLYVGFPDSAGEPPKLLRGFKKVALEPGQITSVKFQLSTWRDLQYWSESEERWTFAPGNYTLYVGTSSRDISWSSSLYVDSP</sequence>
<dbReference type="InterPro" id="IPR026891">
    <property type="entry name" value="Fn3-like"/>
</dbReference>
<dbReference type="Gene3D" id="2.60.120.260">
    <property type="entry name" value="Galactose-binding domain-like"/>
    <property type="match status" value="1"/>
</dbReference>
<dbReference type="AlphaFoldDB" id="A0AAJ8LFN9"/>
<dbReference type="GeneID" id="43590365"/>
<comment type="catalytic activity">
    <reaction evidence="1">
        <text>Hydrolysis of terminal, non-reducing beta-D-glucosyl residues with release of beta-D-glucose.</text>
        <dbReference type="EC" id="3.2.1.21"/>
    </reaction>
</comment>
<dbReference type="Proteomes" id="UP000322225">
    <property type="component" value="Chromosome 3"/>
</dbReference>
<dbReference type="InterPro" id="IPR013783">
    <property type="entry name" value="Ig-like_fold"/>
</dbReference>
<dbReference type="InterPro" id="IPR017853">
    <property type="entry name" value="GH"/>
</dbReference>
<dbReference type="EC" id="3.2.1.21" evidence="3"/>
<dbReference type="Gene3D" id="3.40.50.1700">
    <property type="entry name" value="Glycoside hydrolase family 3 C-terminal domain"/>
    <property type="match status" value="1"/>
</dbReference>
<dbReference type="RefSeq" id="XP_065823033.1">
    <property type="nucleotide sequence ID" value="XM_065966961.1"/>
</dbReference>
<dbReference type="PROSITE" id="PS51820">
    <property type="entry name" value="PA14"/>
    <property type="match status" value="1"/>
</dbReference>
<dbReference type="EMBL" id="CP144053">
    <property type="protein sequence ID" value="WWD16939.1"/>
    <property type="molecule type" value="Genomic_DNA"/>
</dbReference>
<dbReference type="Pfam" id="PF14310">
    <property type="entry name" value="Fn3-like"/>
    <property type="match status" value="1"/>
</dbReference>
<evidence type="ECO:0000256" key="4">
    <source>
        <dbReference type="ARBA" id="ARBA00022801"/>
    </source>
</evidence>
<evidence type="ECO:0000256" key="1">
    <source>
        <dbReference type="ARBA" id="ARBA00000448"/>
    </source>
</evidence>
<keyword evidence="8" id="KW-1185">Reference proteome</keyword>
<dbReference type="PANTHER" id="PTHR42715:SF10">
    <property type="entry name" value="BETA-GLUCOSIDASE"/>
    <property type="match status" value="1"/>
</dbReference>
<dbReference type="KEGG" id="ksn:43590365"/>
<dbReference type="GO" id="GO:0009251">
    <property type="term" value="P:glucan catabolic process"/>
    <property type="evidence" value="ECO:0007669"/>
    <property type="project" value="TreeGrafter"/>
</dbReference>
<comment type="similarity">
    <text evidence="2">Belongs to the glycosyl hydrolase 3 family.</text>
</comment>
<dbReference type="SUPFAM" id="SSF51445">
    <property type="entry name" value="(Trans)glycosidases"/>
    <property type="match status" value="1"/>
</dbReference>
<dbReference type="PANTHER" id="PTHR42715">
    <property type="entry name" value="BETA-GLUCOSIDASE"/>
    <property type="match status" value="1"/>
</dbReference>
<dbReference type="InterPro" id="IPR050288">
    <property type="entry name" value="Cellulose_deg_GH3"/>
</dbReference>
<name>A0AAJ8LFN9_9TREE</name>
<keyword evidence="5" id="KW-0326">Glycosidase</keyword>
<dbReference type="GO" id="GO:0008422">
    <property type="term" value="F:beta-glucosidase activity"/>
    <property type="evidence" value="ECO:0007669"/>
    <property type="project" value="UniProtKB-EC"/>
</dbReference>
<dbReference type="PRINTS" id="PR00133">
    <property type="entry name" value="GLHYDRLASE3"/>
</dbReference>